<comment type="caution">
    <text evidence="5">The sequence shown here is derived from an EMBL/GenBank/DDBJ whole genome shotgun (WGS) entry which is preliminary data.</text>
</comment>
<dbReference type="AlphaFoldDB" id="A0AA38VG91"/>
<dbReference type="Proteomes" id="UP001174691">
    <property type="component" value="Unassembled WGS sequence"/>
</dbReference>
<reference evidence="5" key="1">
    <citation type="submission" date="2022-07" db="EMBL/GenBank/DDBJ databases">
        <title>Fungi with potential for degradation of polypropylene.</title>
        <authorList>
            <person name="Gostincar C."/>
        </authorList>
    </citation>
    <scope>NUCLEOTIDE SEQUENCE</scope>
    <source>
        <strain evidence="5">EXF-13287</strain>
    </source>
</reference>
<feature type="signal peptide" evidence="4">
    <location>
        <begin position="1"/>
        <end position="20"/>
    </location>
</feature>
<feature type="chain" id="PRO_5041289287" evidence="4">
    <location>
        <begin position="21"/>
        <end position="305"/>
    </location>
</feature>
<evidence type="ECO:0000313" key="6">
    <source>
        <dbReference type="Proteomes" id="UP001174691"/>
    </source>
</evidence>
<accession>A0AA38VG91</accession>
<sequence>MASPLRTLALLAAAATSCLGQTTLTTTSFSTTGISNTISSSITCATGLHLIVARGSTEPKGVGRIGVVAGNVTQAIPGSTVAAVDYPATFNAYFASVNAGVTAMYAMIASYVTACPDSKVALLGYSQGGQVAMDVVCGTSEALFAVTPDLSDVFRSNIIAVVTFGDPSHMVNQTWNEGTSQHNGIFQRNNTAACEPYSPVIKEWCDKGDIYCDAGNVTGVHGTYFANYTDDATDWIVGRWNASLAANSSGSPSGTASPTASGTGSPSSTSTAPPTNTNAAGVLRPASVGLVSFLTVAGAAFGLLL</sequence>
<dbReference type="InterPro" id="IPR000675">
    <property type="entry name" value="Cutinase/axe"/>
</dbReference>
<proteinExistence type="predicted"/>
<keyword evidence="6" id="KW-1185">Reference proteome</keyword>
<dbReference type="SUPFAM" id="SSF53474">
    <property type="entry name" value="alpha/beta-Hydrolases"/>
    <property type="match status" value="1"/>
</dbReference>
<dbReference type="PROSITE" id="PS51257">
    <property type="entry name" value="PROKAR_LIPOPROTEIN"/>
    <property type="match status" value="1"/>
</dbReference>
<protein>
    <submittedName>
        <fullName evidence="5">Cutinase-domain-containing protein</fullName>
    </submittedName>
</protein>
<dbReference type="Gene3D" id="3.40.50.1820">
    <property type="entry name" value="alpha/beta hydrolase"/>
    <property type="match status" value="1"/>
</dbReference>
<evidence type="ECO:0000256" key="3">
    <source>
        <dbReference type="SAM" id="MobiDB-lite"/>
    </source>
</evidence>
<gene>
    <name evidence="5" type="ORF">NKR19_g9676</name>
</gene>
<keyword evidence="1" id="KW-0378">Hydrolase</keyword>
<dbReference type="Pfam" id="PF01083">
    <property type="entry name" value="Cutinase"/>
    <property type="match status" value="1"/>
</dbReference>
<feature type="region of interest" description="Disordered" evidence="3">
    <location>
        <begin position="247"/>
        <end position="278"/>
    </location>
</feature>
<dbReference type="PANTHER" id="PTHR33630">
    <property type="entry name" value="CUTINASE RV1984C-RELATED-RELATED"/>
    <property type="match status" value="1"/>
</dbReference>
<evidence type="ECO:0000313" key="5">
    <source>
        <dbReference type="EMBL" id="KAJ9130984.1"/>
    </source>
</evidence>
<evidence type="ECO:0000256" key="1">
    <source>
        <dbReference type="ARBA" id="ARBA00022801"/>
    </source>
</evidence>
<dbReference type="SMART" id="SM01110">
    <property type="entry name" value="Cutinase"/>
    <property type="match status" value="1"/>
</dbReference>
<keyword evidence="2" id="KW-1015">Disulfide bond</keyword>
<organism evidence="5 6">
    <name type="scientific">Coniochaeta hoffmannii</name>
    <dbReference type="NCBI Taxonomy" id="91930"/>
    <lineage>
        <taxon>Eukaryota</taxon>
        <taxon>Fungi</taxon>
        <taxon>Dikarya</taxon>
        <taxon>Ascomycota</taxon>
        <taxon>Pezizomycotina</taxon>
        <taxon>Sordariomycetes</taxon>
        <taxon>Sordariomycetidae</taxon>
        <taxon>Coniochaetales</taxon>
        <taxon>Coniochaetaceae</taxon>
        <taxon>Coniochaeta</taxon>
    </lineage>
</organism>
<dbReference type="GO" id="GO:0052689">
    <property type="term" value="F:carboxylic ester hydrolase activity"/>
    <property type="evidence" value="ECO:0007669"/>
    <property type="project" value="UniProtKB-ARBA"/>
</dbReference>
<evidence type="ECO:0000256" key="2">
    <source>
        <dbReference type="ARBA" id="ARBA00023157"/>
    </source>
</evidence>
<dbReference type="EMBL" id="JANBVN010000249">
    <property type="protein sequence ID" value="KAJ9130984.1"/>
    <property type="molecule type" value="Genomic_DNA"/>
</dbReference>
<dbReference type="InterPro" id="IPR029058">
    <property type="entry name" value="AB_hydrolase_fold"/>
</dbReference>
<evidence type="ECO:0000256" key="4">
    <source>
        <dbReference type="SAM" id="SignalP"/>
    </source>
</evidence>
<keyword evidence="4" id="KW-0732">Signal</keyword>
<dbReference type="PANTHER" id="PTHR33630:SF9">
    <property type="entry name" value="CUTINASE 4"/>
    <property type="match status" value="1"/>
</dbReference>
<name>A0AA38VG91_9PEZI</name>